<evidence type="ECO:0000313" key="6">
    <source>
        <dbReference type="Proteomes" id="UP000256478"/>
    </source>
</evidence>
<dbReference type="SUPFAM" id="SSF50249">
    <property type="entry name" value="Nucleic acid-binding proteins"/>
    <property type="match status" value="1"/>
</dbReference>
<dbReference type="AlphaFoldDB" id="A0A3E0TND6"/>
<keyword evidence="2" id="KW-0233">DNA recombination</keyword>
<reference evidence="5 6" key="1">
    <citation type="submission" date="2018-08" db="EMBL/GenBank/DDBJ databases">
        <title>Thalassotalea euphylliae genome.</title>
        <authorList>
            <person name="Summers S."/>
            <person name="Rice S.A."/>
            <person name="Freckelton M.L."/>
            <person name="Nedved B.T."/>
            <person name="Hadfield M.G."/>
        </authorList>
    </citation>
    <scope>NUCLEOTIDE SEQUENCE [LARGE SCALE GENOMIC DNA]</scope>
    <source>
        <strain evidence="5 6">H1</strain>
    </source>
</reference>
<dbReference type="CDD" id="cd04496">
    <property type="entry name" value="SSB_OBF"/>
    <property type="match status" value="1"/>
</dbReference>
<dbReference type="PROSITE" id="PS50935">
    <property type="entry name" value="SSB"/>
    <property type="match status" value="1"/>
</dbReference>
<keyword evidence="2" id="KW-0227">DNA damage</keyword>
<accession>A0A3E0TND6</accession>
<name>A0A3E0TND6_9GAMM</name>
<feature type="compositionally biased region" description="Low complexity" evidence="4">
    <location>
        <begin position="123"/>
        <end position="219"/>
    </location>
</feature>
<evidence type="ECO:0000256" key="3">
    <source>
        <dbReference type="RuleBase" id="RU000524"/>
    </source>
</evidence>
<dbReference type="NCBIfam" id="TIGR00621">
    <property type="entry name" value="ssb"/>
    <property type="match status" value="1"/>
</dbReference>
<dbReference type="GO" id="GO:0003697">
    <property type="term" value="F:single-stranded DNA binding"/>
    <property type="evidence" value="ECO:0007669"/>
    <property type="project" value="UniProtKB-UniRule"/>
</dbReference>
<evidence type="ECO:0000256" key="4">
    <source>
        <dbReference type="SAM" id="MobiDB-lite"/>
    </source>
</evidence>
<protein>
    <recommendedName>
        <fullName evidence="2 3">Single-stranded DNA-binding protein</fullName>
        <shortName evidence="2">SSB</shortName>
    </recommendedName>
</protein>
<sequence>MASRGINKVIIVGNLGQDPEVRFMPNGGAVANFTVATSETWKDKQTGEQKEKTEWHRIVMYQRLAEIAGEYLKKGSKVYLEGRLQTRKWQNQQGQDQYTTEIIVNDMQMLDSRGQGQGGFQQQGGYNQAPQQQGGFKPAAQQGGFNQAPQQQGGFNQAPQQQGGFNQAPAQQPSQPQGGFNQAPQQQGGFNQAPAQQPGQAQGGFNQAPQQPAQQPAAPKVNPQEPTIDFDDDIPF</sequence>
<dbReference type="Proteomes" id="UP000256478">
    <property type="component" value="Unassembled WGS sequence"/>
</dbReference>
<dbReference type="GO" id="GO:0009295">
    <property type="term" value="C:nucleoid"/>
    <property type="evidence" value="ECO:0007669"/>
    <property type="project" value="TreeGrafter"/>
</dbReference>
<dbReference type="InterPro" id="IPR012340">
    <property type="entry name" value="NA-bd_OB-fold"/>
</dbReference>
<dbReference type="Pfam" id="PF00436">
    <property type="entry name" value="SSB"/>
    <property type="match status" value="1"/>
</dbReference>
<dbReference type="OrthoDB" id="9809878at2"/>
<feature type="short sequence motif" description="Important for interaction with partner proteins" evidence="2">
    <location>
        <begin position="231"/>
        <end position="236"/>
    </location>
</feature>
<comment type="caution">
    <text evidence="2">Lacks conserved residue(s) required for the propagation of feature annotation.</text>
</comment>
<dbReference type="HAMAP" id="MF_00984">
    <property type="entry name" value="SSB"/>
    <property type="match status" value="1"/>
</dbReference>
<comment type="subunit">
    <text evidence="2">Homotetramer.</text>
</comment>
<dbReference type="PANTHER" id="PTHR10302:SF27">
    <property type="entry name" value="SINGLE-STRANDED DNA-BINDING PROTEIN"/>
    <property type="match status" value="1"/>
</dbReference>
<feature type="region of interest" description="Disordered" evidence="4">
    <location>
        <begin position="111"/>
        <end position="236"/>
    </location>
</feature>
<proteinExistence type="inferred from homology"/>
<organism evidence="5 6">
    <name type="scientific">Thalassotalea euphylliae</name>
    <dbReference type="NCBI Taxonomy" id="1655234"/>
    <lineage>
        <taxon>Bacteria</taxon>
        <taxon>Pseudomonadati</taxon>
        <taxon>Pseudomonadota</taxon>
        <taxon>Gammaproteobacteria</taxon>
        <taxon>Alteromonadales</taxon>
        <taxon>Colwelliaceae</taxon>
        <taxon>Thalassotalea</taxon>
    </lineage>
</organism>
<keyword evidence="1 2" id="KW-0238">DNA-binding</keyword>
<gene>
    <name evidence="5" type="primary">ssb</name>
    <name evidence="5" type="ORF">DXX93_02480</name>
</gene>
<evidence type="ECO:0000256" key="2">
    <source>
        <dbReference type="HAMAP-Rule" id="MF_00984"/>
    </source>
</evidence>
<comment type="caution">
    <text evidence="5">The sequence shown here is derived from an EMBL/GenBank/DDBJ whole genome shotgun (WGS) entry which is preliminary data.</text>
</comment>
<dbReference type="GO" id="GO:0006281">
    <property type="term" value="P:DNA repair"/>
    <property type="evidence" value="ECO:0007669"/>
    <property type="project" value="UniProtKB-UniRule"/>
</dbReference>
<dbReference type="GO" id="GO:0006260">
    <property type="term" value="P:DNA replication"/>
    <property type="evidence" value="ECO:0007669"/>
    <property type="project" value="UniProtKB-UniRule"/>
</dbReference>
<dbReference type="GO" id="GO:0006310">
    <property type="term" value="P:DNA recombination"/>
    <property type="evidence" value="ECO:0007669"/>
    <property type="project" value="UniProtKB-UniRule"/>
</dbReference>
<keyword evidence="2" id="KW-0234">DNA repair</keyword>
<dbReference type="InterPro" id="IPR000424">
    <property type="entry name" value="Primosome_PriB/ssb"/>
</dbReference>
<dbReference type="PANTHER" id="PTHR10302">
    <property type="entry name" value="SINGLE-STRANDED DNA-BINDING PROTEIN"/>
    <property type="match status" value="1"/>
</dbReference>
<dbReference type="Gene3D" id="2.40.50.140">
    <property type="entry name" value="Nucleic acid-binding proteins"/>
    <property type="match status" value="1"/>
</dbReference>
<evidence type="ECO:0000256" key="1">
    <source>
        <dbReference type="ARBA" id="ARBA00023125"/>
    </source>
</evidence>
<dbReference type="EMBL" id="QUOU01000001">
    <property type="protein sequence ID" value="REL25525.1"/>
    <property type="molecule type" value="Genomic_DNA"/>
</dbReference>
<comment type="function">
    <text evidence="2">Plays an important role in DNA replication, recombination and repair. Binds to ssDNA and to an array of partner proteins to recruit them to their sites of action during DNA metabolism.</text>
</comment>
<evidence type="ECO:0000313" key="5">
    <source>
        <dbReference type="EMBL" id="REL25525.1"/>
    </source>
</evidence>
<keyword evidence="2" id="KW-0235">DNA replication</keyword>
<dbReference type="RefSeq" id="WP_116006656.1">
    <property type="nucleotide sequence ID" value="NZ_QUOU01000001.1"/>
</dbReference>
<dbReference type="InterPro" id="IPR011344">
    <property type="entry name" value="ssDNA-bd"/>
</dbReference>